<reference evidence="1" key="1">
    <citation type="submission" date="2022-04" db="EMBL/GenBank/DDBJ databases">
        <title>Chromosome-scale genome assembly of Holotrichia oblita Faldermann.</title>
        <authorList>
            <person name="Rongchong L."/>
        </authorList>
    </citation>
    <scope>NUCLEOTIDE SEQUENCE</scope>
    <source>
        <strain evidence="1">81SQS9</strain>
    </source>
</reference>
<organism evidence="1 2">
    <name type="scientific">Holotrichia oblita</name>
    <name type="common">Chafer beetle</name>
    <dbReference type="NCBI Taxonomy" id="644536"/>
    <lineage>
        <taxon>Eukaryota</taxon>
        <taxon>Metazoa</taxon>
        <taxon>Ecdysozoa</taxon>
        <taxon>Arthropoda</taxon>
        <taxon>Hexapoda</taxon>
        <taxon>Insecta</taxon>
        <taxon>Pterygota</taxon>
        <taxon>Neoptera</taxon>
        <taxon>Endopterygota</taxon>
        <taxon>Coleoptera</taxon>
        <taxon>Polyphaga</taxon>
        <taxon>Scarabaeiformia</taxon>
        <taxon>Scarabaeidae</taxon>
        <taxon>Melolonthinae</taxon>
        <taxon>Holotrichia</taxon>
    </lineage>
</organism>
<keyword evidence="2" id="KW-1185">Reference proteome</keyword>
<sequence>MFAFRAFDRHLTFVSLVIVCSAAISCAECYRILGIFPHSGKSHFDVFEPLFLQLAKRGHNVTVISYFPQKNPPPNYHDLSLFGTTPVLTNVIPFGMMGGGTFARLYHLFELAYFTGHACENSLKSQAFNEFIQRQEKYDVVITEFFTPHCLIGLIQNTGGSLVGLTSSWTMPWVNDYFANPDNPAYLPSIFMDCSDRMNFWERTLNLIFYVWTRGIYKVFMYWPANKEAKEKIDASLPDLNEFFYNASLILTNVHHSLHPSKPLMPGVIEVGGMHIGEEKRLPPVSNF</sequence>
<gene>
    <name evidence="1" type="ORF">MML48_4g00000654</name>
</gene>
<comment type="caution">
    <text evidence="1">The sequence shown here is derived from an EMBL/GenBank/DDBJ whole genome shotgun (WGS) entry which is preliminary data.</text>
</comment>
<name>A0ACB9T861_HOLOL</name>
<accession>A0ACB9T861</accession>
<evidence type="ECO:0000313" key="2">
    <source>
        <dbReference type="Proteomes" id="UP001056778"/>
    </source>
</evidence>
<dbReference type="EMBL" id="CM043018">
    <property type="protein sequence ID" value="KAI4462977.1"/>
    <property type="molecule type" value="Genomic_DNA"/>
</dbReference>
<dbReference type="Proteomes" id="UP001056778">
    <property type="component" value="Chromosome 4"/>
</dbReference>
<protein>
    <submittedName>
        <fullName evidence="1">UDP-glucosyltransferase</fullName>
    </submittedName>
</protein>
<proteinExistence type="predicted"/>
<evidence type="ECO:0000313" key="1">
    <source>
        <dbReference type="EMBL" id="KAI4462977.1"/>
    </source>
</evidence>